<dbReference type="Proteomes" id="UP000313948">
    <property type="component" value="Chromosome"/>
</dbReference>
<protein>
    <submittedName>
        <fullName evidence="2">Nucleoside/nucleotide kinase family protein</fullName>
    </submittedName>
</protein>
<dbReference type="Gene3D" id="3.40.50.300">
    <property type="entry name" value="P-loop containing nucleotide triphosphate hydrolases"/>
    <property type="match status" value="2"/>
</dbReference>
<keyword evidence="2" id="KW-0808">Transferase</keyword>
<dbReference type="RefSeq" id="WP_139949065.1">
    <property type="nucleotide sequence ID" value="NZ_CP040899.1"/>
</dbReference>
<sequence>MAATTRPVVLSADVPTLVARARAMLAGEGRRVLGLAGPPGAGKSTLAAELVAALAPHAALVPMDGFHLSNAVLHALGRRGRKGAPDTFDAAGYAHLLARLRDPREGTVYAPDFDRTLDEPVAAGIPVGPEVRLVVTEGNYLLLDDPAWRAAAAHLDATWYVDLEDEERRRRLRARHEAHGMDPRAAAAWTLGTDEPNAALVRAVRDRADLVLTLREAASG</sequence>
<keyword evidence="3" id="KW-1185">Reference proteome</keyword>
<dbReference type="InterPro" id="IPR003593">
    <property type="entry name" value="AAA+_ATPase"/>
</dbReference>
<keyword evidence="2" id="KW-0418">Kinase</keyword>
<evidence type="ECO:0000259" key="1">
    <source>
        <dbReference type="SMART" id="SM00382"/>
    </source>
</evidence>
<reference evidence="2 3" key="1">
    <citation type="submission" date="2019-05" db="EMBL/GenBank/DDBJ databases">
        <title>Georgenia *** sp. nov., and Georgenia *** sp. nov., isolated from the intestinal contents of plateau pika (Ochotona curzoniae) in the Qinghai-Tibet plateau of China.</title>
        <authorList>
            <person name="Tian Z."/>
        </authorList>
    </citation>
    <scope>NUCLEOTIDE SEQUENCE [LARGE SCALE GENOMIC DNA]</scope>
    <source>
        <strain evidence="2 3">Z294</strain>
    </source>
</reference>
<feature type="domain" description="AAA+ ATPase" evidence="1">
    <location>
        <begin position="29"/>
        <end position="165"/>
    </location>
</feature>
<dbReference type="PANTHER" id="PTHR10285">
    <property type="entry name" value="URIDINE KINASE"/>
    <property type="match status" value="1"/>
</dbReference>
<dbReference type="SMART" id="SM00382">
    <property type="entry name" value="AAA"/>
    <property type="match status" value="1"/>
</dbReference>
<name>A0ABX5VPG5_9MICO</name>
<dbReference type="GO" id="GO:0016301">
    <property type="term" value="F:kinase activity"/>
    <property type="evidence" value="ECO:0007669"/>
    <property type="project" value="UniProtKB-KW"/>
</dbReference>
<proteinExistence type="predicted"/>
<evidence type="ECO:0000313" key="2">
    <source>
        <dbReference type="EMBL" id="QDB80342.1"/>
    </source>
</evidence>
<dbReference type="InterPro" id="IPR027417">
    <property type="entry name" value="P-loop_NTPase"/>
</dbReference>
<gene>
    <name evidence="2" type="ORF">FE251_13845</name>
</gene>
<organism evidence="2 3">
    <name type="scientific">Georgenia wutianyii</name>
    <dbReference type="NCBI Taxonomy" id="2585135"/>
    <lineage>
        <taxon>Bacteria</taxon>
        <taxon>Bacillati</taxon>
        <taxon>Actinomycetota</taxon>
        <taxon>Actinomycetes</taxon>
        <taxon>Micrococcales</taxon>
        <taxon>Bogoriellaceae</taxon>
        <taxon>Georgenia</taxon>
    </lineage>
</organism>
<evidence type="ECO:0000313" key="3">
    <source>
        <dbReference type="Proteomes" id="UP000313948"/>
    </source>
</evidence>
<dbReference type="SUPFAM" id="SSF52540">
    <property type="entry name" value="P-loop containing nucleoside triphosphate hydrolases"/>
    <property type="match status" value="1"/>
</dbReference>
<dbReference type="EMBL" id="CP040899">
    <property type="protein sequence ID" value="QDB80342.1"/>
    <property type="molecule type" value="Genomic_DNA"/>
</dbReference>
<accession>A0ABX5VPG5</accession>
<dbReference type="NCBIfam" id="NF006743">
    <property type="entry name" value="PRK09270.1-2"/>
    <property type="match status" value="1"/>
</dbReference>